<reference evidence="2" key="1">
    <citation type="submission" date="2023-06" db="EMBL/GenBank/DDBJ databases">
        <title>Genome-scale phylogeny and comparative genomics of the fungal order Sordariales.</title>
        <authorList>
            <consortium name="Lawrence Berkeley National Laboratory"/>
            <person name="Hensen N."/>
            <person name="Bonometti L."/>
            <person name="Westerberg I."/>
            <person name="Brannstrom I.O."/>
            <person name="Guillou S."/>
            <person name="Cros-Aarteil S."/>
            <person name="Calhoun S."/>
            <person name="Haridas S."/>
            <person name="Kuo A."/>
            <person name="Mondo S."/>
            <person name="Pangilinan J."/>
            <person name="Riley R."/>
            <person name="Labutti K."/>
            <person name="Andreopoulos B."/>
            <person name="Lipzen A."/>
            <person name="Chen C."/>
            <person name="Yanf M."/>
            <person name="Daum C."/>
            <person name="Ng V."/>
            <person name="Clum A."/>
            <person name="Steindorff A."/>
            <person name="Ohm R."/>
            <person name="Martin F."/>
            <person name="Silar P."/>
            <person name="Natvig D."/>
            <person name="Lalanne C."/>
            <person name="Gautier V."/>
            <person name="Ament-Velasquez S.L."/>
            <person name="Kruys A."/>
            <person name="Hutchinson M.I."/>
            <person name="Powell A.J."/>
            <person name="Barry K."/>
            <person name="Miller A.N."/>
            <person name="Grigoriev I.V."/>
            <person name="Debuchy R."/>
            <person name="Gladieux P."/>
            <person name="Thoren M.H."/>
            <person name="Johannesson H."/>
        </authorList>
    </citation>
    <scope>NUCLEOTIDE SEQUENCE</scope>
    <source>
        <strain evidence="2">CBS 606.72</strain>
    </source>
</reference>
<comment type="caution">
    <text evidence="2">The sequence shown here is derived from an EMBL/GenBank/DDBJ whole genome shotgun (WGS) entry which is preliminary data.</text>
</comment>
<dbReference type="Proteomes" id="UP001175000">
    <property type="component" value="Unassembled WGS sequence"/>
</dbReference>
<name>A0AA39WJ26_9PEZI</name>
<keyword evidence="3" id="KW-1185">Reference proteome</keyword>
<feature type="compositionally biased region" description="Low complexity" evidence="1">
    <location>
        <begin position="107"/>
        <end position="116"/>
    </location>
</feature>
<evidence type="ECO:0000313" key="2">
    <source>
        <dbReference type="EMBL" id="KAK0616331.1"/>
    </source>
</evidence>
<sequence>MEKTIFVTCARGFVKAGVLVEPPAQVRRGQPLPWSLAIRLDTGSLPGVPGVSDWSFPRWAVDTPIYADIFLVTTSDNLTLATAAVAALPGRRNGTESTLTTEDASDDAAAPVTAAAAPPPPAASPILDSPPPGLIGPRPPPYDGPPLSGIATFLNKVPVRPVSPPQEIIVYDAFASGGNTVRVAGSWHSDSSSIVFLVPAEMLRICRTVEPGVYQFWFKVQTFRGKPFSFFGEQSRPFSVVDEGALMKPQFLSEFEFSDFSLIDSLFVV</sequence>
<proteinExistence type="predicted"/>
<feature type="region of interest" description="Disordered" evidence="1">
    <location>
        <begin position="93"/>
        <end position="139"/>
    </location>
</feature>
<dbReference type="EMBL" id="JAULSU010000005">
    <property type="protein sequence ID" value="KAK0616331.1"/>
    <property type="molecule type" value="Genomic_DNA"/>
</dbReference>
<dbReference type="AlphaFoldDB" id="A0AA39WJ26"/>
<gene>
    <name evidence="2" type="ORF">B0T14DRAFT_567938</name>
</gene>
<evidence type="ECO:0000256" key="1">
    <source>
        <dbReference type="SAM" id="MobiDB-lite"/>
    </source>
</evidence>
<protein>
    <submittedName>
        <fullName evidence="2">Uncharacterized protein</fullName>
    </submittedName>
</protein>
<organism evidence="2 3">
    <name type="scientific">Immersiella caudata</name>
    <dbReference type="NCBI Taxonomy" id="314043"/>
    <lineage>
        <taxon>Eukaryota</taxon>
        <taxon>Fungi</taxon>
        <taxon>Dikarya</taxon>
        <taxon>Ascomycota</taxon>
        <taxon>Pezizomycotina</taxon>
        <taxon>Sordariomycetes</taxon>
        <taxon>Sordariomycetidae</taxon>
        <taxon>Sordariales</taxon>
        <taxon>Lasiosphaeriaceae</taxon>
        <taxon>Immersiella</taxon>
    </lineage>
</organism>
<feature type="compositionally biased region" description="Pro residues" evidence="1">
    <location>
        <begin position="117"/>
        <end position="139"/>
    </location>
</feature>
<evidence type="ECO:0000313" key="3">
    <source>
        <dbReference type="Proteomes" id="UP001175000"/>
    </source>
</evidence>
<accession>A0AA39WJ26</accession>